<comment type="subcellular location">
    <subcellularLocation>
        <location evidence="10">Cell inner membrane</location>
        <topology evidence="10">Peripheral membrane protein</topology>
        <orientation evidence="10">Cytoplasmic side</orientation>
    </subcellularLocation>
</comment>
<accession>A0A250KPA4</accession>
<dbReference type="PANTHER" id="PTHR34990">
    <property type="entry name" value="UDP-2,3-DIACYLGLUCOSAMINE HYDROLASE-RELATED"/>
    <property type="match status" value="1"/>
</dbReference>
<dbReference type="InterPro" id="IPR043461">
    <property type="entry name" value="LpxH-like"/>
</dbReference>
<evidence type="ECO:0000256" key="2">
    <source>
        <dbReference type="ARBA" id="ARBA00022516"/>
    </source>
</evidence>
<name>A0A250KPA4_9GAMM</name>
<dbReference type="KEGG" id="mmai:sS8_1468"/>
<proteinExistence type="inferred from homology"/>
<evidence type="ECO:0000313" key="12">
    <source>
        <dbReference type="EMBL" id="BBA33428.1"/>
    </source>
</evidence>
<dbReference type="AlphaFoldDB" id="A0A250KPA4"/>
<feature type="binding site" evidence="10">
    <location>
        <position position="12"/>
    </location>
    <ligand>
        <name>Mn(2+)</name>
        <dbReference type="ChEBI" id="CHEBI:29035"/>
        <label>1</label>
    </ligand>
</feature>
<evidence type="ECO:0000256" key="6">
    <source>
        <dbReference type="ARBA" id="ARBA00022801"/>
    </source>
</evidence>
<evidence type="ECO:0000256" key="10">
    <source>
        <dbReference type="HAMAP-Rule" id="MF_00575"/>
    </source>
</evidence>
<feature type="binding site" evidence="10">
    <location>
        <position position="81"/>
    </location>
    <ligand>
        <name>Mn(2+)</name>
        <dbReference type="ChEBI" id="CHEBI:29035"/>
        <label>2</label>
    </ligand>
</feature>
<dbReference type="RefSeq" id="WP_119629035.1">
    <property type="nucleotide sequence ID" value="NZ_AP017928.1"/>
</dbReference>
<dbReference type="NCBIfam" id="TIGR01854">
    <property type="entry name" value="lipid_A_lpxH"/>
    <property type="match status" value="1"/>
</dbReference>
<evidence type="ECO:0000313" key="13">
    <source>
        <dbReference type="Proteomes" id="UP000266313"/>
    </source>
</evidence>
<feature type="binding site" evidence="10">
    <location>
        <position position="197"/>
    </location>
    <ligand>
        <name>substrate</name>
    </ligand>
</feature>
<dbReference type="Gene3D" id="3.60.21.10">
    <property type="match status" value="1"/>
</dbReference>
<evidence type="ECO:0000256" key="4">
    <source>
        <dbReference type="ARBA" id="ARBA00022556"/>
    </source>
</evidence>
<feature type="binding site" evidence="10">
    <location>
        <position position="166"/>
    </location>
    <ligand>
        <name>substrate</name>
    </ligand>
</feature>
<evidence type="ECO:0000256" key="5">
    <source>
        <dbReference type="ARBA" id="ARBA00022723"/>
    </source>
</evidence>
<feature type="binding site" evidence="10">
    <location>
        <position position="116"/>
    </location>
    <ligand>
        <name>Mn(2+)</name>
        <dbReference type="ChEBI" id="CHEBI:29035"/>
        <label>2</label>
    </ligand>
</feature>
<feature type="binding site" evidence="10">
    <location>
        <position position="197"/>
    </location>
    <ligand>
        <name>Mn(2+)</name>
        <dbReference type="ChEBI" id="CHEBI:29035"/>
        <label>2</label>
    </ligand>
</feature>
<protein>
    <recommendedName>
        <fullName evidence="10">UDP-2,3-diacylglucosamine hydrolase</fullName>
        <ecNumber evidence="10">3.6.1.54</ecNumber>
    </recommendedName>
    <alternativeName>
        <fullName evidence="10">UDP-2,3-diacylglucosamine diphosphatase</fullName>
    </alternativeName>
</protein>
<dbReference type="InterPro" id="IPR010138">
    <property type="entry name" value="UDP-diacylglucosamine_Hdrlase"/>
</dbReference>
<gene>
    <name evidence="10" type="primary">lpxH</name>
    <name evidence="12" type="ORF">sS8_1468</name>
</gene>
<keyword evidence="6 10" id="KW-0378">Hydrolase</keyword>
<dbReference type="NCBIfam" id="NF003743">
    <property type="entry name" value="PRK05340.1"/>
    <property type="match status" value="1"/>
</dbReference>
<feature type="binding site" evidence="10">
    <location>
        <position position="10"/>
    </location>
    <ligand>
        <name>Mn(2+)</name>
        <dbReference type="ChEBI" id="CHEBI:29035"/>
        <label>1</label>
    </ligand>
</feature>
<keyword evidence="9 10" id="KW-0464">Manganese</keyword>
<dbReference type="GO" id="GO:0005737">
    <property type="term" value="C:cytoplasm"/>
    <property type="evidence" value="ECO:0007669"/>
    <property type="project" value="InterPro"/>
</dbReference>
<dbReference type="Proteomes" id="UP000266313">
    <property type="component" value="Chromosome"/>
</dbReference>
<dbReference type="GO" id="GO:0008758">
    <property type="term" value="F:UDP-2,3-diacylglucosamine hydrolase activity"/>
    <property type="evidence" value="ECO:0007669"/>
    <property type="project" value="UniProtKB-UniRule"/>
</dbReference>
<comment type="catalytic activity">
    <reaction evidence="10">
        <text>UDP-2-N,3-O-bis[(3R)-3-hydroxytetradecanoyl]-alpha-D-glucosamine + H2O = 2-N,3-O-bis[(3R)-3-hydroxytetradecanoyl]-alpha-D-glucosaminyl 1-phosphate + UMP + 2 H(+)</text>
        <dbReference type="Rhea" id="RHEA:25213"/>
        <dbReference type="ChEBI" id="CHEBI:15377"/>
        <dbReference type="ChEBI" id="CHEBI:15378"/>
        <dbReference type="ChEBI" id="CHEBI:57865"/>
        <dbReference type="ChEBI" id="CHEBI:57957"/>
        <dbReference type="ChEBI" id="CHEBI:78847"/>
        <dbReference type="EC" id="3.6.1.54"/>
    </reaction>
</comment>
<feature type="binding site" evidence="10">
    <location>
        <begin position="81"/>
        <end position="82"/>
    </location>
    <ligand>
        <name>substrate</name>
    </ligand>
</feature>
<evidence type="ECO:0000259" key="11">
    <source>
        <dbReference type="Pfam" id="PF00149"/>
    </source>
</evidence>
<evidence type="ECO:0000256" key="8">
    <source>
        <dbReference type="ARBA" id="ARBA00023136"/>
    </source>
</evidence>
<dbReference type="GO" id="GO:0019897">
    <property type="term" value="C:extrinsic component of plasma membrane"/>
    <property type="evidence" value="ECO:0007669"/>
    <property type="project" value="UniProtKB-UniRule"/>
</dbReference>
<dbReference type="InterPro" id="IPR029052">
    <property type="entry name" value="Metallo-depent_PP-like"/>
</dbReference>
<dbReference type="EC" id="3.6.1.54" evidence="10"/>
<evidence type="ECO:0000256" key="7">
    <source>
        <dbReference type="ARBA" id="ARBA00023098"/>
    </source>
</evidence>
<keyword evidence="3 10" id="KW-0997">Cell inner membrane</keyword>
<dbReference type="SUPFAM" id="SSF56300">
    <property type="entry name" value="Metallo-dependent phosphatases"/>
    <property type="match status" value="1"/>
</dbReference>
<feature type="binding site" evidence="10">
    <location>
        <position position="199"/>
    </location>
    <ligand>
        <name>Mn(2+)</name>
        <dbReference type="ChEBI" id="CHEBI:29035"/>
        <label>1</label>
    </ligand>
</feature>
<evidence type="ECO:0000256" key="1">
    <source>
        <dbReference type="ARBA" id="ARBA00022475"/>
    </source>
</evidence>
<dbReference type="InterPro" id="IPR004843">
    <property type="entry name" value="Calcineurin-like_PHP"/>
</dbReference>
<dbReference type="EMBL" id="AP017928">
    <property type="protein sequence ID" value="BBA33428.1"/>
    <property type="molecule type" value="Genomic_DNA"/>
</dbReference>
<feature type="binding site" evidence="10">
    <location>
        <position position="43"/>
    </location>
    <ligand>
        <name>Mn(2+)</name>
        <dbReference type="ChEBI" id="CHEBI:29035"/>
        <label>1</label>
    </ligand>
</feature>
<comment type="similarity">
    <text evidence="10">Belongs to the LpxH family.</text>
</comment>
<dbReference type="HAMAP" id="MF_00575">
    <property type="entry name" value="LpxH"/>
    <property type="match status" value="1"/>
</dbReference>
<keyword evidence="8 10" id="KW-0472">Membrane</keyword>
<feature type="domain" description="Calcineurin-like phosphoesterase" evidence="11">
    <location>
        <begin position="6"/>
        <end position="201"/>
    </location>
</feature>
<keyword evidence="2 10" id="KW-0444">Lipid biosynthesis</keyword>
<keyword evidence="7 10" id="KW-0443">Lipid metabolism</keyword>
<evidence type="ECO:0000256" key="3">
    <source>
        <dbReference type="ARBA" id="ARBA00022519"/>
    </source>
</evidence>
<feature type="binding site" evidence="10">
    <location>
        <position position="169"/>
    </location>
    <ligand>
        <name>substrate</name>
    </ligand>
</feature>
<organism evidence="12 13">
    <name type="scientific">Methylocaldum marinum</name>
    <dbReference type="NCBI Taxonomy" id="1432792"/>
    <lineage>
        <taxon>Bacteria</taxon>
        <taxon>Pseudomonadati</taxon>
        <taxon>Pseudomonadota</taxon>
        <taxon>Gammaproteobacteria</taxon>
        <taxon>Methylococcales</taxon>
        <taxon>Methylococcaceae</taxon>
        <taxon>Methylocaldum</taxon>
    </lineage>
</organism>
<comment type="cofactor">
    <cofactor evidence="10">
        <name>Mn(2+)</name>
        <dbReference type="ChEBI" id="CHEBI:29035"/>
    </cofactor>
    <text evidence="10">Binds 2 Mn(2+) ions per subunit in a binuclear metal center.</text>
</comment>
<dbReference type="GO" id="GO:0009245">
    <property type="term" value="P:lipid A biosynthetic process"/>
    <property type="evidence" value="ECO:0007669"/>
    <property type="project" value="UniProtKB-UniRule"/>
</dbReference>
<comment type="function">
    <text evidence="10">Hydrolyzes the pyrophosphate bond of UDP-2,3-diacylglucosamine to yield 2,3-diacylglucosamine 1-phosphate (lipid X) and UMP by catalyzing the attack of water at the alpha-P atom. Involved in the biosynthesis of lipid A, a phosphorylated glycolipid that anchors the lipopolysaccharide to the outer membrane of the cell.</text>
</comment>
<comment type="pathway">
    <text evidence="10">Glycolipid biosynthesis; lipid IV(A) biosynthesis; lipid IV(A) from (3R)-3-hydroxytetradecanoyl-[acyl-carrier-protein] and UDP-N-acetyl-alpha-D-glucosamine: step 4/6.</text>
</comment>
<sequence>MKNETLFISDLHLSIARPAITQRFLRFLDRRVSGAERLYILGDLFDAYLGDDDDHSPNREVKSAFRRLTDSGTQIYFQHGNRDFLLGEAFALETGIGLLGDYEIIDLYGTATLVSHGDLLCTDDLQYQRARERIRTDAWKKTALAKPLWLRRLYARWYRFRSGLDKRGKPAEIMDVNAEAVKDTMCRYGVEQLIHGHTHRPAIHQLMIDNKSCRRFVLPEWGHSETVLCWSPESFRTEAIDK</sequence>
<keyword evidence="13" id="KW-1185">Reference proteome</keyword>
<dbReference type="Pfam" id="PF00149">
    <property type="entry name" value="Metallophos"/>
    <property type="match status" value="1"/>
</dbReference>
<feature type="binding site" evidence="10">
    <location>
        <position position="124"/>
    </location>
    <ligand>
        <name>substrate</name>
    </ligand>
</feature>
<keyword evidence="5 10" id="KW-0479">Metal-binding</keyword>
<feature type="binding site" evidence="10">
    <location>
        <position position="43"/>
    </location>
    <ligand>
        <name>Mn(2+)</name>
        <dbReference type="ChEBI" id="CHEBI:29035"/>
        <label>2</label>
    </ligand>
</feature>
<dbReference type="OrthoDB" id="9783283at2"/>
<dbReference type="CDD" id="cd07398">
    <property type="entry name" value="MPP_YbbF-LpxH"/>
    <property type="match status" value="1"/>
</dbReference>
<feature type="binding site" evidence="10">
    <location>
        <position position="162"/>
    </location>
    <ligand>
        <name>substrate</name>
    </ligand>
</feature>
<dbReference type="UniPathway" id="UPA00359">
    <property type="reaction ID" value="UER00480"/>
</dbReference>
<evidence type="ECO:0000256" key="9">
    <source>
        <dbReference type="ARBA" id="ARBA00023211"/>
    </source>
</evidence>
<keyword evidence="1 10" id="KW-1003">Cell membrane</keyword>
<reference evidence="12 13" key="1">
    <citation type="submission" date="2016-12" db="EMBL/GenBank/DDBJ databases">
        <title>Genome sequencing of Methylocaldum marinum.</title>
        <authorList>
            <person name="Takeuchi M."/>
            <person name="Kamagata Y."/>
            <person name="Hiraoka S."/>
            <person name="Oshima K."/>
            <person name="Hattori M."/>
            <person name="Iwasaki W."/>
        </authorList>
    </citation>
    <scope>NUCLEOTIDE SEQUENCE [LARGE SCALE GENOMIC DNA]</scope>
    <source>
        <strain evidence="12 13">S8</strain>
    </source>
</reference>
<dbReference type="GO" id="GO:0030145">
    <property type="term" value="F:manganese ion binding"/>
    <property type="evidence" value="ECO:0007669"/>
    <property type="project" value="UniProtKB-UniRule"/>
</dbReference>
<keyword evidence="4 10" id="KW-0441">Lipid A biosynthesis</keyword>
<dbReference type="PANTHER" id="PTHR34990:SF1">
    <property type="entry name" value="UDP-2,3-DIACYLGLUCOSAMINE HYDROLASE"/>
    <property type="match status" value="1"/>
</dbReference>